<feature type="region of interest" description="Disordered" evidence="1">
    <location>
        <begin position="147"/>
        <end position="169"/>
    </location>
</feature>
<sequence length="169" mass="18126">MSDSVPNPPFYILLAHSSLSNTPTAALSNTLGHPAIQYHFADDSPVSLLPSHPDEHVLILTYGGNSSKPTVQSISDRLAVVGLRREEAPGASAEDETGTRNNTMYIIETTGNDHPMAASHGDRKSAHEVLAQYKQRNAILRKALQYPANDPQDTIASTETPNLVPASSS</sequence>
<comment type="caution">
    <text evidence="2">The sequence shown here is derived from an EMBL/GenBank/DDBJ whole genome shotgun (WGS) entry which is preliminary data.</text>
</comment>
<evidence type="ECO:0000256" key="1">
    <source>
        <dbReference type="SAM" id="MobiDB-lite"/>
    </source>
</evidence>
<name>A0A8H8CPN4_PSICU</name>
<accession>A0A8H8CPN4</accession>
<dbReference type="EMBL" id="JAFIQS010000001">
    <property type="protein sequence ID" value="KAG5174182.1"/>
    <property type="molecule type" value="Genomic_DNA"/>
</dbReference>
<dbReference type="AlphaFoldDB" id="A0A8H8CPN4"/>
<feature type="compositionally biased region" description="Polar residues" evidence="1">
    <location>
        <begin position="151"/>
        <end position="169"/>
    </location>
</feature>
<organism evidence="2">
    <name type="scientific">Psilocybe cubensis</name>
    <name type="common">Psychedelic mushroom</name>
    <name type="synonym">Stropharia cubensis</name>
    <dbReference type="NCBI Taxonomy" id="181762"/>
    <lineage>
        <taxon>Eukaryota</taxon>
        <taxon>Fungi</taxon>
        <taxon>Dikarya</taxon>
        <taxon>Basidiomycota</taxon>
        <taxon>Agaricomycotina</taxon>
        <taxon>Agaricomycetes</taxon>
        <taxon>Agaricomycetidae</taxon>
        <taxon>Agaricales</taxon>
        <taxon>Agaricineae</taxon>
        <taxon>Strophariaceae</taxon>
        <taxon>Psilocybe</taxon>
    </lineage>
</organism>
<dbReference type="OrthoDB" id="3192267at2759"/>
<reference evidence="2" key="1">
    <citation type="submission" date="2021-02" db="EMBL/GenBank/DDBJ databases">
        <title>Psilocybe cubensis genome.</title>
        <authorList>
            <person name="Mckernan K.J."/>
            <person name="Crawford S."/>
            <person name="Trippe A."/>
            <person name="Kane L.T."/>
            <person name="Mclaughlin S."/>
        </authorList>
    </citation>
    <scope>NUCLEOTIDE SEQUENCE [LARGE SCALE GENOMIC DNA]</scope>
    <source>
        <strain evidence="2">MGC-MH-2018</strain>
    </source>
</reference>
<proteinExistence type="predicted"/>
<evidence type="ECO:0000313" key="2">
    <source>
        <dbReference type="EMBL" id="KAG5174182.1"/>
    </source>
</evidence>
<gene>
    <name evidence="2" type="ORF">JR316_000840</name>
</gene>
<protein>
    <submittedName>
        <fullName evidence="2">Uncharacterized protein</fullName>
    </submittedName>
</protein>